<proteinExistence type="predicted"/>
<dbReference type="Gene3D" id="2.10.260.10">
    <property type="match status" value="1"/>
</dbReference>
<geneLocation type="plasmid" evidence="3">
    <name>ApAb3p2</name>
</geneLocation>
<dbReference type="InterPro" id="IPR037914">
    <property type="entry name" value="SpoVT-AbrB_sf"/>
</dbReference>
<keyword evidence="3" id="KW-0614">Plasmid</keyword>
<organism evidence="3">
    <name type="scientific">Acetobacter pasteurianus</name>
    <name type="common">Acetobacter turbidans</name>
    <dbReference type="NCBI Taxonomy" id="438"/>
    <lineage>
        <taxon>Bacteria</taxon>
        <taxon>Pseudomonadati</taxon>
        <taxon>Pseudomonadota</taxon>
        <taxon>Alphaproteobacteria</taxon>
        <taxon>Acetobacterales</taxon>
        <taxon>Acetobacteraceae</taxon>
        <taxon>Acetobacter</taxon>
    </lineage>
</organism>
<dbReference type="RefSeq" id="WP_012813340.1">
    <property type="nucleotide sequence ID" value="NZ_CP013470.1"/>
</dbReference>
<evidence type="ECO:0000256" key="1">
    <source>
        <dbReference type="PROSITE-ProRule" id="PRU01076"/>
    </source>
</evidence>
<dbReference type="NCBIfam" id="NF040493">
    <property type="entry name" value="TA_anti_VapB"/>
    <property type="match status" value="1"/>
</dbReference>
<evidence type="ECO:0000259" key="2">
    <source>
        <dbReference type="PROSITE" id="PS51740"/>
    </source>
</evidence>
<dbReference type="GO" id="GO:0003677">
    <property type="term" value="F:DNA binding"/>
    <property type="evidence" value="ECO:0007669"/>
    <property type="project" value="UniProtKB-UniRule"/>
</dbReference>
<dbReference type="AlphaFoldDB" id="A0A0S3JPR2"/>
<dbReference type="SUPFAM" id="SSF89447">
    <property type="entry name" value="AbrB/MazE/MraZ-like"/>
    <property type="match status" value="1"/>
</dbReference>
<dbReference type="InterPro" id="IPR047976">
    <property type="entry name" value="Anti_VapB2-like"/>
</dbReference>
<dbReference type="PROSITE" id="PS51740">
    <property type="entry name" value="SPOVT_ABRB"/>
    <property type="match status" value="1"/>
</dbReference>
<dbReference type="EMBL" id="LYUD01000169">
    <property type="protein sequence ID" value="OAZ59325.1"/>
    <property type="molecule type" value="Genomic_DNA"/>
</dbReference>
<name>A0A0S3JPR2_ACEPA</name>
<dbReference type="EMBL" id="CP013470">
    <property type="protein sequence ID" value="ALR88360.1"/>
    <property type="molecule type" value="Genomic_DNA"/>
</dbReference>
<reference evidence="4 5" key="2">
    <citation type="submission" date="2016-05" db="EMBL/GenBank/DDBJ databases">
        <title>Genome sequencing of Acetobacter pasteurianus strain SRCM100623.</title>
        <authorList>
            <person name="Song Y.R."/>
        </authorList>
    </citation>
    <scope>NUCLEOTIDE SEQUENCE [LARGE SCALE GENOMIC DNA]</scope>
    <source>
        <strain evidence="4 5">SRCM100623</strain>
    </source>
</reference>
<evidence type="ECO:0000313" key="5">
    <source>
        <dbReference type="Proteomes" id="UP000093796"/>
    </source>
</evidence>
<dbReference type="OMA" id="ERDQPRM"/>
<dbReference type="OrthoDB" id="7173678at2"/>
<keyword evidence="1" id="KW-0238">DNA-binding</keyword>
<reference evidence="3" key="1">
    <citation type="submission" date="2015-11" db="EMBL/GenBank/DDBJ databases">
        <title>Plasmid sequences of Acetobacter pasteurianus Ab3.</title>
        <authorList>
            <person name="Xia K."/>
            <person name="Li Y."/>
        </authorList>
    </citation>
    <scope>NUCLEOTIDE SEQUENCE</scope>
    <source>
        <strain evidence="3">Ab3</strain>
        <plasmid evidence="3">ApAb3p2</plasmid>
    </source>
</reference>
<dbReference type="Pfam" id="PF04014">
    <property type="entry name" value="MazE_antitoxin"/>
    <property type="match status" value="1"/>
</dbReference>
<dbReference type="Proteomes" id="UP000093796">
    <property type="component" value="Unassembled WGS sequence"/>
</dbReference>
<protein>
    <submittedName>
        <fullName evidence="4">Antitoxin VapB</fullName>
    </submittedName>
    <submittedName>
        <fullName evidence="3">Pirin</fullName>
    </submittedName>
</protein>
<sequence length="74" mass="8311">MLTRTTLFLSNRSQAVRLPKAVAFDVNLKDVVIIPDGARRIIAPANAAWDDFFAAPGTPLPERDQPRMQERESF</sequence>
<dbReference type="InterPro" id="IPR007159">
    <property type="entry name" value="SpoVT-AbrB_dom"/>
</dbReference>
<accession>A0A0S3JPR2</accession>
<evidence type="ECO:0000313" key="3">
    <source>
        <dbReference type="EMBL" id="ALR88360.1"/>
    </source>
</evidence>
<dbReference type="PATRIC" id="fig|438.15.peg.3239"/>
<accession>A0A368AAB5</accession>
<gene>
    <name evidence="3" type="ORF">DB34_14455</name>
    <name evidence="4" type="ORF">SRCM100623_02936</name>
</gene>
<feature type="domain" description="SpoVT-AbrB" evidence="2">
    <location>
        <begin position="5"/>
        <end position="47"/>
    </location>
</feature>
<evidence type="ECO:0000313" key="4">
    <source>
        <dbReference type="EMBL" id="OAZ59325.1"/>
    </source>
</evidence>
<dbReference type="eggNOG" id="COG4456">
    <property type="taxonomic scope" value="Bacteria"/>
</dbReference>